<dbReference type="GO" id="GO:0031417">
    <property type="term" value="C:NatC complex"/>
    <property type="evidence" value="ECO:0007669"/>
    <property type="project" value="InterPro"/>
</dbReference>
<gene>
    <name evidence="2" type="ORF">DIABBA_LOCUS2645</name>
</gene>
<accession>A0A9N9SUT0</accession>
<dbReference type="EMBL" id="OU898285">
    <property type="protein sequence ID" value="CAG9828746.1"/>
    <property type="molecule type" value="Genomic_DNA"/>
</dbReference>
<dbReference type="Pfam" id="PF04112">
    <property type="entry name" value="Mak10"/>
    <property type="match status" value="1"/>
</dbReference>
<sequence length="87" mass="9781">MEKECAKSFQSCPRKVSENITSKFQEAVKDLKLGELLHDDLFGLFEAMSAIEMMDPKMDAGMLCNRGSRKIISFDQAVQVSTISYLV</sequence>
<dbReference type="InterPro" id="IPR007244">
    <property type="entry name" value="Naa35_N"/>
</dbReference>
<reference evidence="2" key="1">
    <citation type="submission" date="2022-01" db="EMBL/GenBank/DDBJ databases">
        <authorList>
            <person name="King R."/>
        </authorList>
    </citation>
    <scope>NUCLEOTIDE SEQUENCE</scope>
</reference>
<name>A0A9N9SUT0_DIABA</name>
<keyword evidence="3" id="KW-1185">Reference proteome</keyword>
<dbReference type="Proteomes" id="UP001153709">
    <property type="component" value="Chromosome 10"/>
</dbReference>
<dbReference type="PANTHER" id="PTHR21373:SF0">
    <property type="entry name" value="N-ALPHA-ACETYLTRANSFERASE 35, NATC AUXILIARY SUBUNIT"/>
    <property type="match status" value="1"/>
</dbReference>
<dbReference type="AlphaFoldDB" id="A0A9N9SUT0"/>
<evidence type="ECO:0000313" key="3">
    <source>
        <dbReference type="Proteomes" id="UP001153709"/>
    </source>
</evidence>
<dbReference type="InterPro" id="IPR057983">
    <property type="entry name" value="NAA35-like_N"/>
</dbReference>
<organism evidence="2 3">
    <name type="scientific">Diabrotica balteata</name>
    <name type="common">Banded cucumber beetle</name>
    <dbReference type="NCBI Taxonomy" id="107213"/>
    <lineage>
        <taxon>Eukaryota</taxon>
        <taxon>Metazoa</taxon>
        <taxon>Ecdysozoa</taxon>
        <taxon>Arthropoda</taxon>
        <taxon>Hexapoda</taxon>
        <taxon>Insecta</taxon>
        <taxon>Pterygota</taxon>
        <taxon>Neoptera</taxon>
        <taxon>Endopterygota</taxon>
        <taxon>Coleoptera</taxon>
        <taxon>Polyphaga</taxon>
        <taxon>Cucujiformia</taxon>
        <taxon>Chrysomeloidea</taxon>
        <taxon>Chrysomelidae</taxon>
        <taxon>Galerucinae</taxon>
        <taxon>Diabroticina</taxon>
        <taxon>Diabroticites</taxon>
        <taxon>Diabrotica</taxon>
    </lineage>
</organism>
<evidence type="ECO:0000313" key="2">
    <source>
        <dbReference type="EMBL" id="CAG9828746.1"/>
    </source>
</evidence>
<protein>
    <recommendedName>
        <fullName evidence="1">NAA35-like N-terminal domain-containing protein</fullName>
    </recommendedName>
</protein>
<dbReference type="PANTHER" id="PTHR21373">
    <property type="entry name" value="GLUCOSE REPRESSIBLE PROTEIN MAK10"/>
    <property type="match status" value="1"/>
</dbReference>
<evidence type="ECO:0000259" key="1">
    <source>
        <dbReference type="Pfam" id="PF04112"/>
    </source>
</evidence>
<proteinExistence type="predicted"/>
<feature type="domain" description="NAA35-like N-terminal" evidence="1">
    <location>
        <begin position="34"/>
        <end position="78"/>
    </location>
</feature>